<keyword evidence="2" id="KW-0238">DNA-binding</keyword>
<dbReference type="InterPro" id="IPR036388">
    <property type="entry name" value="WH-like_DNA-bd_sf"/>
</dbReference>
<dbReference type="Gene3D" id="1.10.10.10">
    <property type="entry name" value="Winged helix-like DNA-binding domain superfamily/Winged helix DNA-binding domain"/>
    <property type="match status" value="1"/>
</dbReference>
<dbReference type="InterPro" id="IPR009061">
    <property type="entry name" value="DNA-bd_dom_put_sf"/>
</dbReference>
<dbReference type="GO" id="GO:0003677">
    <property type="term" value="F:DNA binding"/>
    <property type="evidence" value="ECO:0007669"/>
    <property type="project" value="UniProtKB-KW"/>
</dbReference>
<evidence type="ECO:0000313" key="3">
    <source>
        <dbReference type="Proteomes" id="UP000288711"/>
    </source>
</evidence>
<name>A0A444B2R8_9MICO</name>
<keyword evidence="3" id="KW-1185">Reference proteome</keyword>
<evidence type="ECO:0000313" key="2">
    <source>
        <dbReference type="EMBL" id="RWU82684.1"/>
    </source>
</evidence>
<feature type="domain" description="Helix-turn-helix" evidence="1">
    <location>
        <begin position="10"/>
        <end position="58"/>
    </location>
</feature>
<organism evidence="2 3">
    <name type="scientific">Janibacter hoylei PVAS-1</name>
    <dbReference type="NCBI Taxonomy" id="1210046"/>
    <lineage>
        <taxon>Bacteria</taxon>
        <taxon>Bacillati</taxon>
        <taxon>Actinomycetota</taxon>
        <taxon>Actinomycetes</taxon>
        <taxon>Micrococcales</taxon>
        <taxon>Intrasporangiaceae</taxon>
        <taxon>Janibacter</taxon>
    </lineage>
</organism>
<accession>A0A444B2R8</accession>
<sequence length="61" mass="6977">MCNRHDPLWTVQDVATFLGVPVGALYDWRCQGEGPPALKIGRRLRYRESDVFAWLDEQTAA</sequence>
<dbReference type="SUPFAM" id="SSF46955">
    <property type="entry name" value="Putative DNA-binding domain"/>
    <property type="match status" value="1"/>
</dbReference>
<dbReference type="RefSeq" id="WP_040880612.1">
    <property type="nucleotide sequence ID" value="NZ_ALWX01000009.1"/>
</dbReference>
<dbReference type="Pfam" id="PF12728">
    <property type="entry name" value="HTH_17"/>
    <property type="match status" value="1"/>
</dbReference>
<reference evidence="2 3" key="1">
    <citation type="journal article" date="2009" name="Int. J. Syst. Evol. Microbiol.">
        <title>Janibacter hoylei sp. nov., Bacillus isronensis sp. nov. and Bacillus aryabhattai sp. nov., isolated from cryotubes used for collecting air from the upper atmosphere.</title>
        <authorList>
            <person name="Shivaji S."/>
            <person name="Chaturvedi P."/>
            <person name="Begum Z."/>
            <person name="Pindi P.K."/>
            <person name="Manorama R."/>
            <person name="Padmanaban D.A."/>
            <person name="Shouche Y.S."/>
            <person name="Pawar S."/>
            <person name="Vaishampayan P."/>
            <person name="Dutt C.B."/>
            <person name="Datta G.N."/>
            <person name="Manchanda R.K."/>
            <person name="Rao U.R."/>
            <person name="Bhargava P.M."/>
            <person name="Narlikar J.V."/>
        </authorList>
    </citation>
    <scope>NUCLEOTIDE SEQUENCE [LARGE SCALE GENOMIC DNA]</scope>
    <source>
        <strain evidence="2 3">PVAS-1</strain>
    </source>
</reference>
<dbReference type="OrthoDB" id="4330189at2"/>
<gene>
    <name evidence="2" type="ORF">CWN80_11020</name>
</gene>
<evidence type="ECO:0000259" key="1">
    <source>
        <dbReference type="Pfam" id="PF12728"/>
    </source>
</evidence>
<comment type="caution">
    <text evidence="2">The sequence shown here is derived from an EMBL/GenBank/DDBJ whole genome shotgun (WGS) entry which is preliminary data.</text>
</comment>
<dbReference type="InterPro" id="IPR041657">
    <property type="entry name" value="HTH_17"/>
</dbReference>
<protein>
    <submittedName>
        <fullName evidence="2">DNA-binding protein</fullName>
    </submittedName>
</protein>
<dbReference type="Proteomes" id="UP000288711">
    <property type="component" value="Unassembled WGS sequence"/>
</dbReference>
<proteinExistence type="predicted"/>
<dbReference type="AlphaFoldDB" id="A0A444B2R8"/>
<dbReference type="EMBL" id="PIPF01000010">
    <property type="protein sequence ID" value="RWU82684.1"/>
    <property type="molecule type" value="Genomic_DNA"/>
</dbReference>